<dbReference type="SUPFAM" id="SSF55729">
    <property type="entry name" value="Acyl-CoA N-acyltransferases (Nat)"/>
    <property type="match status" value="1"/>
</dbReference>
<dbReference type="Gene3D" id="3.40.630.30">
    <property type="match status" value="1"/>
</dbReference>
<protein>
    <submittedName>
        <fullName evidence="1">GNAT family N-acetyltransferase</fullName>
    </submittedName>
</protein>
<dbReference type="EMBL" id="QRZA01000015">
    <property type="protein sequence ID" value="RGV33075.1"/>
    <property type="molecule type" value="Genomic_DNA"/>
</dbReference>
<dbReference type="AlphaFoldDB" id="A0A412WZ61"/>
<gene>
    <name evidence="1" type="ORF">DWW18_12055</name>
</gene>
<dbReference type="InterPro" id="IPR016181">
    <property type="entry name" value="Acyl_CoA_acyltransferase"/>
</dbReference>
<dbReference type="Proteomes" id="UP000283589">
    <property type="component" value="Unassembled WGS sequence"/>
</dbReference>
<organism evidence="1 2">
    <name type="scientific">Butyricimonas virosa</name>
    <dbReference type="NCBI Taxonomy" id="544645"/>
    <lineage>
        <taxon>Bacteria</taxon>
        <taxon>Pseudomonadati</taxon>
        <taxon>Bacteroidota</taxon>
        <taxon>Bacteroidia</taxon>
        <taxon>Bacteroidales</taxon>
        <taxon>Odoribacteraceae</taxon>
        <taxon>Butyricimonas</taxon>
    </lineage>
</organism>
<sequence length="317" mass="37423">MEVKDFQFGDEKDILSLFEITFGRFMRQDVWQWRFQNNPAGKHYIKLMWENDKLVGHYAVSPFYMNIDSGLYQASLSMTTMTHPDYNGRGFFKILATELYKTLHEQYDIKLVMGYPNKNSHYGFIKNLQWKDLAVVHHLVLNTSCLKRSKSDQIFLTNNFRGVHASLLKRISSEFCLSVERSVEYLNWRYVDNPLNKYYIFEYVDEVGLRGFLVVKLYLMLDGTCGLFIMENGIDSENMSLLPIFLSHILSSFSEKISTVNTWLPLFDRRHIYYEKNGFMLGGKPTYWGVRFLDPKFDLLGSDVRNWYYSYGDSDVY</sequence>
<evidence type="ECO:0000313" key="2">
    <source>
        <dbReference type="Proteomes" id="UP000283589"/>
    </source>
</evidence>
<dbReference type="RefSeq" id="WP_118260739.1">
    <property type="nucleotide sequence ID" value="NZ_CALBWO010000036.1"/>
</dbReference>
<accession>A0A412WZ61</accession>
<reference evidence="1 2" key="1">
    <citation type="submission" date="2018-08" db="EMBL/GenBank/DDBJ databases">
        <title>A genome reference for cultivated species of the human gut microbiota.</title>
        <authorList>
            <person name="Zou Y."/>
            <person name="Xue W."/>
            <person name="Luo G."/>
        </authorList>
    </citation>
    <scope>NUCLEOTIDE SEQUENCE [LARGE SCALE GENOMIC DNA]</scope>
    <source>
        <strain evidence="1 2">AF14-49</strain>
    </source>
</reference>
<comment type="caution">
    <text evidence="1">The sequence shown here is derived from an EMBL/GenBank/DDBJ whole genome shotgun (WGS) entry which is preliminary data.</text>
</comment>
<dbReference type="GO" id="GO:0016740">
    <property type="term" value="F:transferase activity"/>
    <property type="evidence" value="ECO:0007669"/>
    <property type="project" value="UniProtKB-KW"/>
</dbReference>
<evidence type="ECO:0000313" key="1">
    <source>
        <dbReference type="EMBL" id="RGV33075.1"/>
    </source>
</evidence>
<name>A0A412WZ61_9BACT</name>
<keyword evidence="1" id="KW-0808">Transferase</keyword>
<dbReference type="Pfam" id="PF13527">
    <property type="entry name" value="Acetyltransf_9"/>
    <property type="match status" value="1"/>
</dbReference>
<proteinExistence type="predicted"/>